<accession>A0A238X1X8</accession>
<dbReference type="AlphaFoldDB" id="A0A238X1X8"/>
<protein>
    <submittedName>
        <fullName evidence="1">Protein involved in gliding motility GldH</fullName>
    </submittedName>
</protein>
<dbReference type="EMBL" id="FZNX01000002">
    <property type="protein sequence ID" value="SNR52631.1"/>
    <property type="molecule type" value="Genomic_DNA"/>
</dbReference>
<evidence type="ECO:0000313" key="1">
    <source>
        <dbReference type="EMBL" id="SNR52631.1"/>
    </source>
</evidence>
<dbReference type="InterPro" id="IPR020018">
    <property type="entry name" value="Motility-assoc_lipoprot_GldH"/>
</dbReference>
<name>A0A238X1X8_9FLAO</name>
<dbReference type="Proteomes" id="UP000198412">
    <property type="component" value="Unassembled WGS sequence"/>
</dbReference>
<sequence length="160" mass="18609">MNNYLTILFCGMLLMSCNINMDYNKYTPIESHQWFSNNTIEFVVNNLDTISKKNVFINIRNNKNYEFSSLFLITKIEFPNGFQVVDTLEYEMTDSEGNWLGTGFTELKENKLFYKENVVFSEKGDYKFNIQHATRSIHDIEGKNPLTGITDVGLSIEKVK</sequence>
<reference evidence="2" key="1">
    <citation type="submission" date="2017-06" db="EMBL/GenBank/DDBJ databases">
        <authorList>
            <person name="Varghese N."/>
            <person name="Submissions S."/>
        </authorList>
    </citation>
    <scope>NUCLEOTIDE SEQUENCE [LARGE SCALE GENOMIC DNA]</scope>
    <source>
        <strain evidence="2">DSM 27993</strain>
    </source>
</reference>
<evidence type="ECO:0000313" key="2">
    <source>
        <dbReference type="Proteomes" id="UP000198412"/>
    </source>
</evidence>
<keyword evidence="2" id="KW-1185">Reference proteome</keyword>
<proteinExistence type="predicted"/>
<gene>
    <name evidence="1" type="ORF">SAMN04488111_1458</name>
</gene>
<dbReference type="OrthoDB" id="982482at2"/>
<organism evidence="1 2">
    <name type="scientific">Lutibacter flavus</name>
    <dbReference type="NCBI Taxonomy" id="691689"/>
    <lineage>
        <taxon>Bacteria</taxon>
        <taxon>Pseudomonadati</taxon>
        <taxon>Bacteroidota</taxon>
        <taxon>Flavobacteriia</taxon>
        <taxon>Flavobacteriales</taxon>
        <taxon>Flavobacteriaceae</taxon>
        <taxon>Lutibacter</taxon>
    </lineage>
</organism>
<dbReference type="Pfam" id="PF14109">
    <property type="entry name" value="GldH_lipo"/>
    <property type="match status" value="1"/>
</dbReference>
<dbReference type="NCBIfam" id="TIGR03511">
    <property type="entry name" value="GldH_lipo"/>
    <property type="match status" value="1"/>
</dbReference>